<keyword evidence="6" id="KW-0809">Transit peptide</keyword>
<dbReference type="PANTHER" id="PTHR11504:SF0">
    <property type="entry name" value="CYTOCHROME C OXIDASE SUBUNIT"/>
    <property type="match status" value="1"/>
</dbReference>
<dbReference type="GO" id="GO:0006123">
    <property type="term" value="P:mitochondrial electron transport, cytochrome c to oxygen"/>
    <property type="evidence" value="ECO:0007669"/>
    <property type="project" value="TreeGrafter"/>
</dbReference>
<dbReference type="eggNOG" id="KOG3469">
    <property type="taxonomic scope" value="Eukaryota"/>
</dbReference>
<evidence type="ECO:0000256" key="6">
    <source>
        <dbReference type="ARBA" id="ARBA00022946"/>
    </source>
</evidence>
<dbReference type="KEGG" id="phu:Phum_PHUM274850"/>
<reference evidence="12" key="3">
    <citation type="submission" date="2020-05" db="UniProtKB">
        <authorList>
            <consortium name="EnsemblMetazoa"/>
        </authorList>
    </citation>
    <scope>IDENTIFICATION</scope>
    <source>
        <strain evidence="12">USDA</strain>
    </source>
</reference>
<evidence type="ECO:0000256" key="7">
    <source>
        <dbReference type="ARBA" id="ARBA00022989"/>
    </source>
</evidence>
<dbReference type="GeneID" id="8238980"/>
<comment type="similarity">
    <text evidence="3 10">Belongs to the cytochrome c oxidase subunit 6A family.</text>
</comment>
<organism>
    <name type="scientific">Pediculus humanus subsp. corporis</name>
    <name type="common">Body louse</name>
    <dbReference type="NCBI Taxonomy" id="121224"/>
    <lineage>
        <taxon>Eukaryota</taxon>
        <taxon>Metazoa</taxon>
        <taxon>Ecdysozoa</taxon>
        <taxon>Arthropoda</taxon>
        <taxon>Hexapoda</taxon>
        <taxon>Insecta</taxon>
        <taxon>Pterygota</taxon>
        <taxon>Neoptera</taxon>
        <taxon>Paraneoptera</taxon>
        <taxon>Psocodea</taxon>
        <taxon>Troctomorpha</taxon>
        <taxon>Phthiraptera</taxon>
        <taxon>Anoplura</taxon>
        <taxon>Pediculidae</taxon>
        <taxon>Pediculus</taxon>
    </lineage>
</organism>
<evidence type="ECO:0000256" key="4">
    <source>
        <dbReference type="ARBA" id="ARBA00022692"/>
    </source>
</evidence>
<keyword evidence="13" id="KW-1185">Reference proteome</keyword>
<dbReference type="HOGENOM" id="CLU_122515_1_1_1"/>
<evidence type="ECO:0000313" key="11">
    <source>
        <dbReference type="EMBL" id="EEB14033.1"/>
    </source>
</evidence>
<evidence type="ECO:0000256" key="8">
    <source>
        <dbReference type="ARBA" id="ARBA00023128"/>
    </source>
</evidence>
<dbReference type="EnsemblMetazoa" id="PHUM274850-RA">
    <property type="protein sequence ID" value="PHUM274850-PA"/>
    <property type="gene ID" value="PHUM274850"/>
</dbReference>
<evidence type="ECO:0000256" key="10">
    <source>
        <dbReference type="RuleBase" id="RU004396"/>
    </source>
</evidence>
<evidence type="ECO:0000256" key="9">
    <source>
        <dbReference type="ARBA" id="ARBA00023136"/>
    </source>
</evidence>
<dbReference type="PANTHER" id="PTHR11504">
    <property type="entry name" value="CYTOCHROME C OXIDASE POLYPEPTIDE VIA"/>
    <property type="match status" value="1"/>
</dbReference>
<dbReference type="Proteomes" id="UP000009046">
    <property type="component" value="Unassembled WGS sequence"/>
</dbReference>
<dbReference type="EMBL" id="AAZO01003183">
    <property type="status" value="NOT_ANNOTATED_CDS"/>
    <property type="molecule type" value="Genomic_DNA"/>
</dbReference>
<evidence type="ECO:0000313" key="13">
    <source>
        <dbReference type="Proteomes" id="UP000009046"/>
    </source>
</evidence>
<sequence>MSVLKHQLLLRNIYTNRAVLDSLKEPLKVEGISKYAETASLWKKTFIFACIPILALCTFSVMIEEHPERPEFVKYSYLRIRKKKYPWGDGNKTLFHHPHYNALPDGYEESEESAKH</sequence>
<dbReference type="VEuPathDB" id="VectorBase:PHUM274850"/>
<keyword evidence="9" id="KW-0472">Membrane</keyword>
<evidence type="ECO:0000256" key="1">
    <source>
        <dbReference type="ARBA" id="ARBA00004434"/>
    </source>
</evidence>
<dbReference type="InterPro" id="IPR036418">
    <property type="entry name" value="Cyt_c_oxidase_su6a_sf"/>
</dbReference>
<comment type="pathway">
    <text evidence="2">Energy metabolism; oxidative phosphorylation.</text>
</comment>
<dbReference type="OrthoDB" id="5947505at2759"/>
<dbReference type="STRING" id="121224.E0VKX7"/>
<dbReference type="FunCoup" id="E0VKX7">
    <property type="interactions" value="295"/>
</dbReference>
<keyword evidence="8" id="KW-0496">Mitochondrion</keyword>
<keyword evidence="7" id="KW-1133">Transmembrane helix</keyword>
<evidence type="ECO:0000256" key="5">
    <source>
        <dbReference type="ARBA" id="ARBA00022792"/>
    </source>
</evidence>
<dbReference type="RefSeq" id="XP_002426771.1">
    <property type="nucleotide sequence ID" value="XM_002426726.1"/>
</dbReference>
<dbReference type="AlphaFoldDB" id="E0VKX7"/>
<name>E0VKX7_PEDHC</name>
<dbReference type="GO" id="GO:0016491">
    <property type="term" value="F:oxidoreductase activity"/>
    <property type="evidence" value="ECO:0007669"/>
    <property type="project" value="UniProtKB-KW"/>
</dbReference>
<dbReference type="CTD" id="8238980"/>
<keyword evidence="5" id="KW-0999">Mitochondrion inner membrane</keyword>
<proteinExistence type="inferred from homology"/>
<accession>E0VKX7</accession>
<evidence type="ECO:0000256" key="3">
    <source>
        <dbReference type="ARBA" id="ARBA00005553"/>
    </source>
</evidence>
<dbReference type="Gene3D" id="4.10.95.10">
    <property type="entry name" value="Cytochrome c oxidase, subunit VIa"/>
    <property type="match status" value="1"/>
</dbReference>
<evidence type="ECO:0000313" key="12">
    <source>
        <dbReference type="EnsemblMetazoa" id="PHUM274850-PA"/>
    </source>
</evidence>
<dbReference type="SUPFAM" id="SSF81411">
    <property type="entry name" value="Mitochondrial cytochrome c oxidase subunit VIa"/>
    <property type="match status" value="1"/>
</dbReference>
<dbReference type="InParanoid" id="E0VKX7"/>
<keyword evidence="11" id="KW-0560">Oxidoreductase</keyword>
<keyword evidence="4" id="KW-0812">Transmembrane</keyword>
<dbReference type="InterPro" id="IPR001349">
    <property type="entry name" value="Cyt_c_oxidase_su6a"/>
</dbReference>
<dbReference type="GO" id="GO:0030234">
    <property type="term" value="F:enzyme regulator activity"/>
    <property type="evidence" value="ECO:0007669"/>
    <property type="project" value="TreeGrafter"/>
</dbReference>
<reference evidence="11" key="2">
    <citation type="submission" date="2007-04" db="EMBL/GenBank/DDBJ databases">
        <title>The genome of the human body louse.</title>
        <authorList>
            <consortium name="The Human Body Louse Genome Consortium"/>
            <person name="Kirkness E."/>
            <person name="Walenz B."/>
            <person name="Hass B."/>
            <person name="Bruggner R."/>
            <person name="Strausberg R."/>
        </authorList>
    </citation>
    <scope>NUCLEOTIDE SEQUENCE</scope>
    <source>
        <strain evidence="11">USDA</strain>
    </source>
</reference>
<dbReference type="GO" id="GO:0005743">
    <property type="term" value="C:mitochondrial inner membrane"/>
    <property type="evidence" value="ECO:0007669"/>
    <property type="project" value="UniProtKB-SubCell"/>
</dbReference>
<gene>
    <name evidence="12" type="primary">8238980</name>
    <name evidence="11" type="ORF">Phum_PHUM274850</name>
</gene>
<dbReference type="EC" id="1.9.3.1" evidence="11"/>
<comment type="subcellular location">
    <subcellularLocation>
        <location evidence="1">Mitochondrion inner membrane</location>
        <topology evidence="1">Single-pass membrane protein</topology>
    </subcellularLocation>
</comment>
<evidence type="ECO:0000256" key="2">
    <source>
        <dbReference type="ARBA" id="ARBA00004673"/>
    </source>
</evidence>
<reference evidence="11" key="1">
    <citation type="submission" date="2007-04" db="EMBL/GenBank/DDBJ databases">
        <title>Annotation of Pediculus humanus corporis strain USDA.</title>
        <authorList>
            <person name="Kirkness E."/>
            <person name="Hannick L."/>
            <person name="Hass B."/>
            <person name="Bruggner R."/>
            <person name="Lawson D."/>
            <person name="Bidwell S."/>
            <person name="Joardar V."/>
            <person name="Caler E."/>
            <person name="Walenz B."/>
            <person name="Inman J."/>
            <person name="Schobel S."/>
            <person name="Galinsky K."/>
            <person name="Amedeo P."/>
            <person name="Strausberg R."/>
        </authorList>
    </citation>
    <scope>NUCLEOTIDE SEQUENCE</scope>
    <source>
        <strain evidence="11">USDA</strain>
    </source>
</reference>
<protein>
    <submittedName>
        <fullName evidence="11">Cytochrome c oxidase polypeptide Via isoform 1, putative</fullName>
        <ecNumber evidence="11">1.9.3.1</ecNumber>
    </submittedName>
</protein>
<dbReference type="Pfam" id="PF02046">
    <property type="entry name" value="COX6A"/>
    <property type="match status" value="1"/>
</dbReference>
<dbReference type="FunFam" id="4.10.95.10:FF:000001">
    <property type="entry name" value="Cytochrome c oxidase subunit 6A, mitochondrial"/>
    <property type="match status" value="1"/>
</dbReference>
<dbReference type="EMBL" id="DS235255">
    <property type="protein sequence ID" value="EEB14033.1"/>
    <property type="molecule type" value="Genomic_DNA"/>
</dbReference>